<evidence type="ECO:0000313" key="8">
    <source>
        <dbReference type="WBParaSite" id="NBR_0001809901-mRNA-1"/>
    </source>
</evidence>
<reference evidence="8" key="1">
    <citation type="submission" date="2017-02" db="UniProtKB">
        <authorList>
            <consortium name="WormBaseParasite"/>
        </authorList>
    </citation>
    <scope>IDENTIFICATION</scope>
</reference>
<gene>
    <name evidence="6" type="ORF">NBR_LOCUS18100</name>
</gene>
<protein>
    <submittedName>
        <fullName evidence="8">U3 small nucleolar RNA-associated protein 6 homolog (inferred by orthology to a human protein)</fullName>
    </submittedName>
</protein>
<proteinExistence type="predicted"/>
<dbReference type="GO" id="GO:0034388">
    <property type="term" value="C:Pwp2p-containing subcomplex of 90S preribosome"/>
    <property type="evidence" value="ECO:0007669"/>
    <property type="project" value="TreeGrafter"/>
</dbReference>
<dbReference type="STRING" id="27835.A0A0N4YLU3"/>
<reference evidence="6 7" key="2">
    <citation type="submission" date="2018-11" db="EMBL/GenBank/DDBJ databases">
        <authorList>
            <consortium name="Pathogen Informatics"/>
        </authorList>
    </citation>
    <scope>NUCLEOTIDE SEQUENCE [LARGE SCALE GENOMIC DNA]</scope>
</reference>
<dbReference type="InterPro" id="IPR055347">
    <property type="entry name" value="UTP6_N"/>
</dbReference>
<organism evidence="8">
    <name type="scientific">Nippostrongylus brasiliensis</name>
    <name type="common">Rat hookworm</name>
    <dbReference type="NCBI Taxonomy" id="27835"/>
    <lineage>
        <taxon>Eukaryota</taxon>
        <taxon>Metazoa</taxon>
        <taxon>Ecdysozoa</taxon>
        <taxon>Nematoda</taxon>
        <taxon>Chromadorea</taxon>
        <taxon>Rhabditida</taxon>
        <taxon>Rhabditina</taxon>
        <taxon>Rhabditomorpha</taxon>
        <taxon>Strongyloidea</taxon>
        <taxon>Heligmosomidae</taxon>
        <taxon>Nippostrongylus</taxon>
    </lineage>
</organism>
<dbReference type="WBParaSite" id="NBR_0001809901-mRNA-1">
    <property type="protein sequence ID" value="NBR_0001809901-mRNA-1"/>
    <property type="gene ID" value="NBR_0001809901"/>
</dbReference>
<evidence type="ECO:0000256" key="2">
    <source>
        <dbReference type="ARBA" id="ARBA00022552"/>
    </source>
</evidence>
<dbReference type="GO" id="GO:0000462">
    <property type="term" value="P:maturation of SSU-rRNA from tricistronic rRNA transcript (SSU-rRNA, 5.8S rRNA, LSU-rRNA)"/>
    <property type="evidence" value="ECO:0007669"/>
    <property type="project" value="InterPro"/>
</dbReference>
<keyword evidence="4" id="KW-0539">Nucleus</keyword>
<dbReference type="GO" id="GO:0032040">
    <property type="term" value="C:small-subunit processome"/>
    <property type="evidence" value="ECO:0007669"/>
    <property type="project" value="TreeGrafter"/>
</dbReference>
<feature type="domain" description="U3 small nucleolar RNA-associated protein 6 N-terminal" evidence="5">
    <location>
        <begin position="9"/>
        <end position="82"/>
    </location>
</feature>
<dbReference type="GO" id="GO:0030515">
    <property type="term" value="F:snoRNA binding"/>
    <property type="evidence" value="ECO:0007669"/>
    <property type="project" value="InterPro"/>
</dbReference>
<dbReference type="PANTHER" id="PTHR23271">
    <property type="entry name" value="HEPATOCELLULAR CARCINOMA-ASSOCIATED ANTIGEN 66"/>
    <property type="match status" value="1"/>
</dbReference>
<keyword evidence="2" id="KW-0698">rRNA processing</keyword>
<evidence type="ECO:0000313" key="6">
    <source>
        <dbReference type="EMBL" id="VDL81821.1"/>
    </source>
</evidence>
<sequence length="337" mass="39381">MGEFVENCLEGLLPTFEQLNHVQLFTECEVSAFIKRCRQFEYRLSKREKTPRDFLLYADYLCDFLKLLKCRRQRQNFWHKRKLIDGPLRKKVASIYRRAADRFQAKESIQGNLQLWELLINFLNENTMRRELAAAYTRALQVHGKNEKLRRDFALWHFFSASSPQNARTQILGSLRLFPQSAMLYAAFFTIEINFVDKVLKRRKFITEEKGKRAEHDENDMDRVYDEEVDDSIMSLDVAKAVIEQALSAVPLNDASGMLVEMWKECQKVQEIPNIEKVRSFIVDNLNTFDNEDTRLFEIELASNVEIRSVRRGAQEDPYRANASIVYAVAQGIGDQG</sequence>
<dbReference type="Proteomes" id="UP000271162">
    <property type="component" value="Unassembled WGS sequence"/>
</dbReference>
<dbReference type="AlphaFoldDB" id="A0A0N4YLU3"/>
<keyword evidence="7" id="KW-1185">Reference proteome</keyword>
<dbReference type="PANTHER" id="PTHR23271:SF1">
    <property type="entry name" value="U3 SMALL NUCLEOLAR RNA-ASSOCIATED PROTEIN 6 HOMOLOG"/>
    <property type="match status" value="1"/>
</dbReference>
<keyword evidence="3" id="KW-0677">Repeat</keyword>
<evidence type="ECO:0000256" key="3">
    <source>
        <dbReference type="ARBA" id="ARBA00022737"/>
    </source>
</evidence>
<name>A0A0N4YLU3_NIPBR</name>
<evidence type="ECO:0000256" key="4">
    <source>
        <dbReference type="ARBA" id="ARBA00023242"/>
    </source>
</evidence>
<dbReference type="InterPro" id="IPR013949">
    <property type="entry name" value="Utp6"/>
</dbReference>
<evidence type="ECO:0000256" key="1">
    <source>
        <dbReference type="ARBA" id="ARBA00004604"/>
    </source>
</evidence>
<dbReference type="Pfam" id="PF08640">
    <property type="entry name" value="U3_assoc_6"/>
    <property type="match status" value="1"/>
</dbReference>
<accession>A0A0N4YLU3</accession>
<evidence type="ECO:0000313" key="7">
    <source>
        <dbReference type="Proteomes" id="UP000271162"/>
    </source>
</evidence>
<comment type="subcellular location">
    <subcellularLocation>
        <location evidence="1">Nucleus</location>
        <location evidence="1">Nucleolus</location>
    </subcellularLocation>
</comment>
<evidence type="ECO:0000259" key="5">
    <source>
        <dbReference type="Pfam" id="PF08640"/>
    </source>
</evidence>
<dbReference type="EMBL" id="UYSL01023176">
    <property type="protein sequence ID" value="VDL81821.1"/>
    <property type="molecule type" value="Genomic_DNA"/>
</dbReference>